<evidence type="ECO:0000256" key="5">
    <source>
        <dbReference type="ARBA" id="ARBA00022605"/>
    </source>
</evidence>
<dbReference type="STRING" id="658219.SAMN05216212_2207"/>
<protein>
    <recommendedName>
        <fullName evidence="10">Phosphoribosyl-ATP pyrophosphatase</fullName>
        <shortName evidence="10">PRA-PH</shortName>
        <ecNumber evidence="10">3.6.1.31</ecNumber>
    </recommendedName>
</protein>
<evidence type="ECO:0000256" key="2">
    <source>
        <dbReference type="ARBA" id="ARBA00004496"/>
    </source>
</evidence>
<dbReference type="EMBL" id="FNFH01000004">
    <property type="protein sequence ID" value="SDK37696.1"/>
    <property type="molecule type" value="Genomic_DNA"/>
</dbReference>
<dbReference type="GO" id="GO:0000105">
    <property type="term" value="P:L-histidine biosynthetic process"/>
    <property type="evidence" value="ECO:0007669"/>
    <property type="project" value="UniProtKB-UniRule"/>
</dbReference>
<keyword evidence="7 10" id="KW-0378">Hydrolase</keyword>
<keyword evidence="9 10" id="KW-0368">Histidine biosynthesis</keyword>
<dbReference type="GO" id="GO:0004636">
    <property type="term" value="F:phosphoribosyl-ATP diphosphatase activity"/>
    <property type="evidence" value="ECO:0007669"/>
    <property type="project" value="UniProtKB-UniRule"/>
</dbReference>
<dbReference type="InterPro" id="IPR021130">
    <property type="entry name" value="PRib-ATP_PPHydrolase-like"/>
</dbReference>
<dbReference type="GO" id="GO:0005737">
    <property type="term" value="C:cytoplasm"/>
    <property type="evidence" value="ECO:0007669"/>
    <property type="project" value="UniProtKB-SubCell"/>
</dbReference>
<keyword evidence="6 10" id="KW-0547">Nucleotide-binding</keyword>
<dbReference type="OrthoDB" id="9795769at2"/>
<dbReference type="Proteomes" id="UP000199305">
    <property type="component" value="Unassembled WGS sequence"/>
</dbReference>
<evidence type="ECO:0000256" key="6">
    <source>
        <dbReference type="ARBA" id="ARBA00022741"/>
    </source>
</evidence>
<dbReference type="RefSeq" id="WP_091513566.1">
    <property type="nucleotide sequence ID" value="NZ_FNFH01000004.1"/>
</dbReference>
<evidence type="ECO:0000256" key="9">
    <source>
        <dbReference type="ARBA" id="ARBA00023102"/>
    </source>
</evidence>
<evidence type="ECO:0000256" key="3">
    <source>
        <dbReference type="ARBA" id="ARBA00005204"/>
    </source>
</evidence>
<evidence type="ECO:0000313" key="11">
    <source>
        <dbReference type="EMBL" id="SDK37696.1"/>
    </source>
</evidence>
<comment type="subcellular location">
    <subcellularLocation>
        <location evidence="2 10">Cytoplasm</location>
    </subcellularLocation>
</comment>
<dbReference type="AlphaFoldDB" id="A0A1G9BDR8"/>
<dbReference type="EC" id="3.6.1.31" evidence="10"/>
<reference evidence="12" key="1">
    <citation type="submission" date="2016-10" db="EMBL/GenBank/DDBJ databases">
        <authorList>
            <person name="Varghese N."/>
            <person name="Submissions S."/>
        </authorList>
    </citation>
    <scope>NUCLEOTIDE SEQUENCE [LARGE SCALE GENOMIC DNA]</scope>
    <source>
        <strain evidence="12">CGMCC 1.10658</strain>
    </source>
</reference>
<dbReference type="UniPathway" id="UPA00031">
    <property type="reaction ID" value="UER00007"/>
</dbReference>
<evidence type="ECO:0000256" key="4">
    <source>
        <dbReference type="ARBA" id="ARBA00022490"/>
    </source>
</evidence>
<evidence type="ECO:0000313" key="12">
    <source>
        <dbReference type="Proteomes" id="UP000199305"/>
    </source>
</evidence>
<accession>A0A1G9BDR8</accession>
<evidence type="ECO:0000256" key="1">
    <source>
        <dbReference type="ARBA" id="ARBA00001460"/>
    </source>
</evidence>
<keyword evidence="12" id="KW-1185">Reference proteome</keyword>
<keyword evidence="8 10" id="KW-0067">ATP-binding</keyword>
<evidence type="ECO:0000256" key="10">
    <source>
        <dbReference type="HAMAP-Rule" id="MF_01020"/>
    </source>
</evidence>
<dbReference type="HAMAP" id="MF_01020">
    <property type="entry name" value="HisE"/>
    <property type="match status" value="1"/>
</dbReference>
<dbReference type="Pfam" id="PF01503">
    <property type="entry name" value="PRA-PH"/>
    <property type="match status" value="1"/>
</dbReference>
<sequence>MSDLLRELDAVLESRKRDADAGDSYVASLHAKGLNKILEKVGEEATEVILAAKDAERDGERQALVAETADLWFHSLVMLSHLGADSQDVLRELGRRFGLSGLEEKAARGTSQRGTSQ</sequence>
<dbReference type="PANTHER" id="PTHR42945:SF9">
    <property type="entry name" value="HISTIDINE BIOSYNTHESIS BIFUNCTIONAL PROTEIN HISIE"/>
    <property type="match status" value="1"/>
</dbReference>
<dbReference type="NCBIfam" id="NF001611">
    <property type="entry name" value="PRK00400.1-3"/>
    <property type="match status" value="1"/>
</dbReference>
<gene>
    <name evidence="10" type="primary">hisE</name>
    <name evidence="11" type="ORF">SAMN05216212_2207</name>
</gene>
<dbReference type="Gene3D" id="1.10.287.1080">
    <property type="entry name" value="MazG-like"/>
    <property type="match status" value="1"/>
</dbReference>
<keyword evidence="4 10" id="KW-0963">Cytoplasm</keyword>
<dbReference type="GO" id="GO:0005524">
    <property type="term" value="F:ATP binding"/>
    <property type="evidence" value="ECO:0007669"/>
    <property type="project" value="UniProtKB-KW"/>
</dbReference>
<dbReference type="InterPro" id="IPR008179">
    <property type="entry name" value="HisE"/>
</dbReference>
<evidence type="ECO:0000256" key="7">
    <source>
        <dbReference type="ARBA" id="ARBA00022801"/>
    </source>
</evidence>
<comment type="pathway">
    <text evidence="3 10">Amino-acid biosynthesis; L-histidine biosynthesis; L-histidine from 5-phospho-alpha-D-ribose 1-diphosphate: step 2/9.</text>
</comment>
<name>A0A1G9BDR8_9GAMM</name>
<proteinExistence type="inferred from homology"/>
<dbReference type="NCBIfam" id="TIGR03188">
    <property type="entry name" value="histidine_hisI"/>
    <property type="match status" value="1"/>
</dbReference>
<comment type="similarity">
    <text evidence="10">Belongs to the PRA-PH family.</text>
</comment>
<dbReference type="SUPFAM" id="SSF101386">
    <property type="entry name" value="all-alpha NTP pyrophosphatases"/>
    <property type="match status" value="1"/>
</dbReference>
<evidence type="ECO:0000256" key="8">
    <source>
        <dbReference type="ARBA" id="ARBA00022840"/>
    </source>
</evidence>
<comment type="catalytic activity">
    <reaction evidence="1 10">
        <text>1-(5-phospho-beta-D-ribosyl)-ATP + H2O = 1-(5-phospho-beta-D-ribosyl)-5'-AMP + diphosphate + H(+)</text>
        <dbReference type="Rhea" id="RHEA:22828"/>
        <dbReference type="ChEBI" id="CHEBI:15377"/>
        <dbReference type="ChEBI" id="CHEBI:15378"/>
        <dbReference type="ChEBI" id="CHEBI:33019"/>
        <dbReference type="ChEBI" id="CHEBI:59457"/>
        <dbReference type="ChEBI" id="CHEBI:73183"/>
        <dbReference type="EC" id="3.6.1.31"/>
    </reaction>
</comment>
<keyword evidence="5 10" id="KW-0028">Amino-acid biosynthesis</keyword>
<dbReference type="PANTHER" id="PTHR42945">
    <property type="entry name" value="HISTIDINE BIOSYNTHESIS BIFUNCTIONAL PROTEIN"/>
    <property type="match status" value="1"/>
</dbReference>
<organism evidence="11 12">
    <name type="scientific">Microbulbifer yueqingensis</name>
    <dbReference type="NCBI Taxonomy" id="658219"/>
    <lineage>
        <taxon>Bacteria</taxon>
        <taxon>Pseudomonadati</taxon>
        <taxon>Pseudomonadota</taxon>
        <taxon>Gammaproteobacteria</taxon>
        <taxon>Cellvibrionales</taxon>
        <taxon>Microbulbiferaceae</taxon>
        <taxon>Microbulbifer</taxon>
    </lineage>
</organism>
<dbReference type="CDD" id="cd11534">
    <property type="entry name" value="NTP-PPase_HisIE_like"/>
    <property type="match status" value="1"/>
</dbReference>